<reference evidence="2" key="1">
    <citation type="submission" date="2013-09" db="EMBL/GenBank/DDBJ databases">
        <title>Corchorus olitorius genome sequencing.</title>
        <authorList>
            <person name="Alam M."/>
            <person name="Haque M.S."/>
            <person name="Islam M.S."/>
            <person name="Emdad E.M."/>
            <person name="Islam M.M."/>
            <person name="Ahmed B."/>
            <person name="Halim A."/>
            <person name="Hossen Q.M.M."/>
            <person name="Hossain M.Z."/>
            <person name="Ahmed R."/>
            <person name="Khan M.M."/>
            <person name="Islam R."/>
            <person name="Rashid M.M."/>
            <person name="Khan S.A."/>
            <person name="Rahman M.S."/>
            <person name="Alam M."/>
            <person name="Yahiya A.S."/>
            <person name="Khan M.S."/>
            <person name="Azam M.S."/>
            <person name="Haque T."/>
            <person name="Lashkar M.Z.H."/>
            <person name="Akhand A.I."/>
            <person name="Morshed G."/>
            <person name="Roy S."/>
            <person name="Uddin K.S."/>
            <person name="Rabeya T."/>
            <person name="Hossain A.S."/>
            <person name="Chowdhury A."/>
            <person name="Snigdha A.R."/>
            <person name="Mortoza M.S."/>
            <person name="Matin S.A."/>
            <person name="Hoque S.M.E."/>
            <person name="Islam M.K."/>
            <person name="Roy D.K."/>
            <person name="Haider R."/>
            <person name="Moosa M.M."/>
            <person name="Elias S.M."/>
            <person name="Hasan A.M."/>
            <person name="Jahan S."/>
            <person name="Shafiuddin M."/>
            <person name="Mahmood N."/>
            <person name="Shommy N.S."/>
        </authorList>
    </citation>
    <scope>NUCLEOTIDE SEQUENCE [LARGE SCALE GENOMIC DNA]</scope>
    <source>
        <strain evidence="2">cv. O-4</strain>
    </source>
</reference>
<comment type="caution">
    <text evidence="1">The sequence shown here is derived from an EMBL/GenBank/DDBJ whole genome shotgun (WGS) entry which is preliminary data.</text>
</comment>
<dbReference type="Proteomes" id="UP000187203">
    <property type="component" value="Unassembled WGS sequence"/>
</dbReference>
<name>A0A1R3HM87_9ROSI</name>
<organism evidence="1 2">
    <name type="scientific">Corchorus olitorius</name>
    <dbReference type="NCBI Taxonomy" id="93759"/>
    <lineage>
        <taxon>Eukaryota</taxon>
        <taxon>Viridiplantae</taxon>
        <taxon>Streptophyta</taxon>
        <taxon>Embryophyta</taxon>
        <taxon>Tracheophyta</taxon>
        <taxon>Spermatophyta</taxon>
        <taxon>Magnoliopsida</taxon>
        <taxon>eudicotyledons</taxon>
        <taxon>Gunneridae</taxon>
        <taxon>Pentapetalae</taxon>
        <taxon>rosids</taxon>
        <taxon>malvids</taxon>
        <taxon>Malvales</taxon>
        <taxon>Malvaceae</taxon>
        <taxon>Grewioideae</taxon>
        <taxon>Apeibeae</taxon>
        <taxon>Corchorus</taxon>
    </lineage>
</organism>
<gene>
    <name evidence="1" type="ORF">COLO4_28266</name>
</gene>
<evidence type="ECO:0000313" key="2">
    <source>
        <dbReference type="Proteomes" id="UP000187203"/>
    </source>
</evidence>
<protein>
    <submittedName>
        <fullName evidence="1">Uncharacterized protein</fullName>
    </submittedName>
</protein>
<proteinExistence type="predicted"/>
<sequence>MAADWFARKARKEMTFVDERLHHPSSFVGVW</sequence>
<evidence type="ECO:0000313" key="1">
    <source>
        <dbReference type="EMBL" id="OMO71418.1"/>
    </source>
</evidence>
<dbReference type="EMBL" id="AWUE01019808">
    <property type="protein sequence ID" value="OMO71418.1"/>
    <property type="molecule type" value="Genomic_DNA"/>
</dbReference>
<keyword evidence="2" id="KW-1185">Reference proteome</keyword>
<accession>A0A1R3HM87</accession>
<dbReference type="AlphaFoldDB" id="A0A1R3HM87"/>